<evidence type="ECO:0000313" key="2">
    <source>
        <dbReference type="EMBL" id="MBU7597047.1"/>
    </source>
</evidence>
<dbReference type="PANTHER" id="PTHR43677:SF4">
    <property type="entry name" value="QUINONE OXIDOREDUCTASE-LIKE PROTEIN 2"/>
    <property type="match status" value="1"/>
</dbReference>
<dbReference type="Gene3D" id="3.90.180.10">
    <property type="entry name" value="Medium-chain alcohol dehydrogenases, catalytic domain"/>
    <property type="match status" value="1"/>
</dbReference>
<dbReference type="SUPFAM" id="SSF50129">
    <property type="entry name" value="GroES-like"/>
    <property type="match status" value="1"/>
</dbReference>
<dbReference type="AlphaFoldDB" id="A0A949JBL3"/>
<dbReference type="Gene3D" id="3.40.50.720">
    <property type="entry name" value="NAD(P)-binding Rossmann-like Domain"/>
    <property type="match status" value="1"/>
</dbReference>
<dbReference type="SMART" id="SM00829">
    <property type="entry name" value="PKS_ER"/>
    <property type="match status" value="1"/>
</dbReference>
<dbReference type="Proteomes" id="UP000694501">
    <property type="component" value="Unassembled WGS sequence"/>
</dbReference>
<dbReference type="InterPro" id="IPR036291">
    <property type="entry name" value="NAD(P)-bd_dom_sf"/>
</dbReference>
<dbReference type="InterPro" id="IPR020843">
    <property type="entry name" value="ER"/>
</dbReference>
<dbReference type="EMBL" id="JAELVF020000001">
    <property type="protein sequence ID" value="MBU7597047.1"/>
    <property type="molecule type" value="Genomic_DNA"/>
</dbReference>
<evidence type="ECO:0000313" key="3">
    <source>
        <dbReference type="Proteomes" id="UP000694501"/>
    </source>
</evidence>
<dbReference type="InterPro" id="IPR051397">
    <property type="entry name" value="Zn-ADH-like_protein"/>
</dbReference>
<name>A0A949JBL3_9ACTN</name>
<dbReference type="Pfam" id="PF08240">
    <property type="entry name" value="ADH_N"/>
    <property type="match status" value="1"/>
</dbReference>
<dbReference type="InterPro" id="IPR013149">
    <property type="entry name" value="ADH-like_C"/>
</dbReference>
<reference evidence="2" key="1">
    <citation type="submission" date="2021-06" db="EMBL/GenBank/DDBJ databases">
        <title>Sequencing of actinobacteria type strains.</title>
        <authorList>
            <person name="Nguyen G.-S."/>
            <person name="Wentzel A."/>
        </authorList>
    </citation>
    <scope>NUCLEOTIDE SEQUENCE</scope>
    <source>
        <strain evidence="2">P38-E01</strain>
    </source>
</reference>
<dbReference type="SUPFAM" id="SSF51735">
    <property type="entry name" value="NAD(P)-binding Rossmann-fold domains"/>
    <property type="match status" value="1"/>
</dbReference>
<evidence type="ECO:0000259" key="1">
    <source>
        <dbReference type="SMART" id="SM00829"/>
    </source>
</evidence>
<gene>
    <name evidence="2" type="ORF">JGS22_005195</name>
</gene>
<accession>A0A949JBL3</accession>
<dbReference type="InterPro" id="IPR011032">
    <property type="entry name" value="GroES-like_sf"/>
</dbReference>
<organism evidence="2 3">
    <name type="scientific">Streptomyces tardus</name>
    <dbReference type="NCBI Taxonomy" id="2780544"/>
    <lineage>
        <taxon>Bacteria</taxon>
        <taxon>Bacillati</taxon>
        <taxon>Actinomycetota</taxon>
        <taxon>Actinomycetes</taxon>
        <taxon>Kitasatosporales</taxon>
        <taxon>Streptomycetaceae</taxon>
        <taxon>Streptomyces</taxon>
    </lineage>
</organism>
<keyword evidence="3" id="KW-1185">Reference proteome</keyword>
<dbReference type="InterPro" id="IPR013154">
    <property type="entry name" value="ADH-like_N"/>
</dbReference>
<comment type="caution">
    <text evidence="2">The sequence shown here is derived from an EMBL/GenBank/DDBJ whole genome shotgun (WGS) entry which is preliminary data.</text>
</comment>
<dbReference type="GO" id="GO:0016491">
    <property type="term" value="F:oxidoreductase activity"/>
    <property type="evidence" value="ECO:0007669"/>
    <property type="project" value="InterPro"/>
</dbReference>
<dbReference type="Pfam" id="PF00107">
    <property type="entry name" value="ADH_zinc_N"/>
    <property type="match status" value="1"/>
</dbReference>
<feature type="domain" description="Enoyl reductase (ER)" evidence="1">
    <location>
        <begin position="10"/>
        <end position="334"/>
    </location>
</feature>
<protein>
    <submittedName>
        <fullName evidence="2">Zinc-binding dehydrogenase</fullName>
    </submittedName>
</protein>
<proteinExistence type="predicted"/>
<sequence>MRAVRLHEFGPPENLRVERLPAPVPSAGQVRIAVTVAGVHLVDTALREGLRLGPAPRPAALPAIPGREVAGTVESVGDGVDPSWLGRRVAAHLGMVPGGGYAELAVTGAERLHALPDRVPEEHALAMVGTGRTAMGIAQFTELGSADTVIVLAAAGGIGSLLVQYAKRRGAYVVGVAGGPAKVEAVRGLGADLAVDYTAPRWEAQVTGELGSRPATHLLEGVGGALARTAVDLLDVGGSHLGYGYASTGFDPIGRVSLSEAEVAGRGITSQSVLGEPMFARIGGIENLRVLEDRAMRLLEEGTFTPLIHHFPLAGAARAHRALQSRGTLGKVVLATR</sequence>
<dbReference type="RefSeq" id="WP_211040057.1">
    <property type="nucleotide sequence ID" value="NZ_JAELVF020000001.1"/>
</dbReference>
<dbReference type="PANTHER" id="PTHR43677">
    <property type="entry name" value="SHORT-CHAIN DEHYDROGENASE/REDUCTASE"/>
    <property type="match status" value="1"/>
</dbReference>